<reference evidence="10 11" key="1">
    <citation type="submission" date="2016-11" db="EMBL/GenBank/DDBJ databases">
        <title>Draft Genome Sequences of Nine Cyanobacterial Strains from Diverse Habitats.</title>
        <authorList>
            <person name="Zhu T."/>
            <person name="Hou S."/>
            <person name="Lu X."/>
            <person name="Hess W.R."/>
        </authorList>
    </citation>
    <scope>NUCLEOTIDE SEQUENCE [LARGE SCALE GENOMIC DNA]</scope>
    <source>
        <strain evidence="10 11">NIES-593</strain>
    </source>
</reference>
<keyword evidence="4" id="KW-0547">Nucleotide-binding</keyword>
<evidence type="ECO:0000256" key="4">
    <source>
        <dbReference type="ARBA" id="ARBA00022741"/>
    </source>
</evidence>
<sequence>MNIGFSVVTQDKGVDFQLFQPSISDRPVLVTYSQAFDCSAVCMGRLYYRHELLPKLASRLPKNFLSECESNYAALALAAYWQFGFKGLEQLEGDFALVIWDAKENRLIGIRDPMGGYPLFWTESNGRIALSNSLSSLLDLLPHRKLSLDYLAEFLMIPGPVNERSAEGCVYEGIHRVLAGTIVSINISTRRSERYTYWNWLERMIEPTTDCLEEISQQYAELLGQAIRERICGRTASHLSGGMDSTAVSLIARDLIASGAGEAPLHALSLVYSQLPGLAREMPYLETVLQQEKDIVPHRIPADDLLDFDSFTNPPPHDEPYAVLWRLGMDRAIVNAAAKFGADTMLTGLGADEMLDVQPFYITNLLRQWRFRAAWTEACKWSQTDNCSPWGILYPFGIASLFPAWTRGLSEILLRRSHPNLSKQNDWSIPPWILPGFTRRQALRSYAIGNARRIYRSCNSTALSFAISSIESRIGDVIRWSVAAPQGIAIAHPFLDVRILRFCLGIQAKLKPEPGRMKPILAEAMQGILPDQIRNRPRKGQFNEVYYLGLARNLENLETTIRQAPIDDLGILDKDILIRYLREAALGGAHVRQLHRLNLTLSLIRWLCMQKETKNLIL</sequence>
<dbReference type="InterPro" id="IPR017932">
    <property type="entry name" value="GATase_2_dom"/>
</dbReference>
<keyword evidence="6" id="KW-0028">Amino-acid biosynthesis</keyword>
<evidence type="ECO:0000256" key="5">
    <source>
        <dbReference type="ARBA" id="ARBA00022840"/>
    </source>
</evidence>
<dbReference type="Pfam" id="PF00733">
    <property type="entry name" value="Asn_synthase"/>
    <property type="match status" value="1"/>
</dbReference>
<dbReference type="Gene3D" id="3.60.20.10">
    <property type="entry name" value="Glutamine Phosphoribosylpyrophosphate, subunit 1, domain 1"/>
    <property type="match status" value="1"/>
</dbReference>
<comment type="similarity">
    <text evidence="2">Belongs to the asparagine synthetase family.</text>
</comment>
<dbReference type="OrthoDB" id="9763290at2"/>
<evidence type="ECO:0000256" key="2">
    <source>
        <dbReference type="ARBA" id="ARBA00005752"/>
    </source>
</evidence>
<evidence type="ECO:0000256" key="6">
    <source>
        <dbReference type="ARBA" id="ARBA00022888"/>
    </source>
</evidence>
<dbReference type="PANTHER" id="PTHR43284:SF1">
    <property type="entry name" value="ASPARAGINE SYNTHETASE"/>
    <property type="match status" value="1"/>
</dbReference>
<comment type="catalytic activity">
    <reaction evidence="7">
        <text>L-aspartate + L-glutamine + ATP + H2O = L-asparagine + L-glutamate + AMP + diphosphate + H(+)</text>
        <dbReference type="Rhea" id="RHEA:12228"/>
        <dbReference type="ChEBI" id="CHEBI:15377"/>
        <dbReference type="ChEBI" id="CHEBI:15378"/>
        <dbReference type="ChEBI" id="CHEBI:29985"/>
        <dbReference type="ChEBI" id="CHEBI:29991"/>
        <dbReference type="ChEBI" id="CHEBI:30616"/>
        <dbReference type="ChEBI" id="CHEBI:33019"/>
        <dbReference type="ChEBI" id="CHEBI:58048"/>
        <dbReference type="ChEBI" id="CHEBI:58359"/>
        <dbReference type="ChEBI" id="CHEBI:456215"/>
        <dbReference type="EC" id="6.3.5.4"/>
    </reaction>
</comment>
<dbReference type="RefSeq" id="WP_073601199.1">
    <property type="nucleotide sequence ID" value="NZ_MRCB01000033.1"/>
</dbReference>
<evidence type="ECO:0000313" key="11">
    <source>
        <dbReference type="Proteomes" id="UP000186868"/>
    </source>
</evidence>
<comment type="pathway">
    <text evidence="1">Amino-acid biosynthesis; L-asparagine biosynthesis; L-asparagine from L-aspartate (L-Gln route): step 1/1.</text>
</comment>
<dbReference type="AlphaFoldDB" id="A0A1U7H9J7"/>
<comment type="caution">
    <text evidence="10">The sequence shown here is derived from an EMBL/GenBank/DDBJ whole genome shotgun (WGS) entry which is preliminary data.</text>
</comment>
<evidence type="ECO:0000256" key="1">
    <source>
        <dbReference type="ARBA" id="ARBA00005187"/>
    </source>
</evidence>
<dbReference type="EC" id="6.3.5.4" evidence="3"/>
<dbReference type="PANTHER" id="PTHR43284">
    <property type="entry name" value="ASPARAGINE SYNTHETASE (GLUTAMINE-HYDROLYZING)"/>
    <property type="match status" value="1"/>
</dbReference>
<gene>
    <name evidence="10" type="ORF">NIES593_19640</name>
</gene>
<protein>
    <recommendedName>
        <fullName evidence="3">asparagine synthase (glutamine-hydrolyzing)</fullName>
        <ecNumber evidence="3">6.3.5.4</ecNumber>
    </recommendedName>
</protein>
<dbReference type="EMBL" id="MRCB01000033">
    <property type="protein sequence ID" value="OKH20211.1"/>
    <property type="molecule type" value="Genomic_DNA"/>
</dbReference>
<evidence type="ECO:0000259" key="8">
    <source>
        <dbReference type="Pfam" id="PF00733"/>
    </source>
</evidence>
<dbReference type="InterPro" id="IPR006426">
    <property type="entry name" value="Asn_synth_AEB"/>
</dbReference>
<feature type="domain" description="Glutamine amidotransferase type-2" evidence="9">
    <location>
        <begin position="35"/>
        <end position="138"/>
    </location>
</feature>
<organism evidence="10 11">
    <name type="scientific">Hydrococcus rivularis NIES-593</name>
    <dbReference type="NCBI Taxonomy" id="1921803"/>
    <lineage>
        <taxon>Bacteria</taxon>
        <taxon>Bacillati</taxon>
        <taxon>Cyanobacteriota</taxon>
        <taxon>Cyanophyceae</taxon>
        <taxon>Pleurocapsales</taxon>
        <taxon>Hydrococcaceae</taxon>
        <taxon>Hydrococcus</taxon>
    </lineage>
</organism>
<keyword evidence="11" id="KW-1185">Reference proteome</keyword>
<dbReference type="GO" id="GO:0006529">
    <property type="term" value="P:asparagine biosynthetic process"/>
    <property type="evidence" value="ECO:0007669"/>
    <property type="project" value="UniProtKB-KW"/>
</dbReference>
<dbReference type="Pfam" id="PF13537">
    <property type="entry name" value="GATase_7"/>
    <property type="match status" value="1"/>
</dbReference>
<dbReference type="InterPro" id="IPR014729">
    <property type="entry name" value="Rossmann-like_a/b/a_fold"/>
</dbReference>
<evidence type="ECO:0000313" key="10">
    <source>
        <dbReference type="EMBL" id="OKH20211.1"/>
    </source>
</evidence>
<keyword evidence="6" id="KW-0061">Asparagine biosynthesis</keyword>
<dbReference type="Proteomes" id="UP000186868">
    <property type="component" value="Unassembled WGS sequence"/>
</dbReference>
<dbReference type="STRING" id="1921803.NIES593_19640"/>
<keyword evidence="5" id="KW-0067">ATP-binding</keyword>
<evidence type="ECO:0000256" key="3">
    <source>
        <dbReference type="ARBA" id="ARBA00012737"/>
    </source>
</evidence>
<evidence type="ECO:0000256" key="7">
    <source>
        <dbReference type="ARBA" id="ARBA00048741"/>
    </source>
</evidence>
<dbReference type="PIRSF" id="PIRSF001589">
    <property type="entry name" value="Asn_synthetase_glu-h"/>
    <property type="match status" value="1"/>
</dbReference>
<dbReference type="SUPFAM" id="SSF56235">
    <property type="entry name" value="N-terminal nucleophile aminohydrolases (Ntn hydrolases)"/>
    <property type="match status" value="1"/>
</dbReference>
<name>A0A1U7H9J7_9CYAN</name>
<dbReference type="GO" id="GO:0005829">
    <property type="term" value="C:cytosol"/>
    <property type="evidence" value="ECO:0007669"/>
    <property type="project" value="TreeGrafter"/>
</dbReference>
<accession>A0A1U7H9J7</accession>
<dbReference type="SUPFAM" id="SSF52402">
    <property type="entry name" value="Adenine nucleotide alpha hydrolases-like"/>
    <property type="match status" value="1"/>
</dbReference>
<dbReference type="InterPro" id="IPR029055">
    <property type="entry name" value="Ntn_hydrolases_N"/>
</dbReference>
<dbReference type="GO" id="GO:0004066">
    <property type="term" value="F:asparagine synthase (glutamine-hydrolyzing) activity"/>
    <property type="evidence" value="ECO:0007669"/>
    <property type="project" value="UniProtKB-EC"/>
</dbReference>
<evidence type="ECO:0000259" key="9">
    <source>
        <dbReference type="Pfam" id="PF13537"/>
    </source>
</evidence>
<proteinExistence type="inferred from homology"/>
<dbReference type="GO" id="GO:0005524">
    <property type="term" value="F:ATP binding"/>
    <property type="evidence" value="ECO:0007669"/>
    <property type="project" value="UniProtKB-KW"/>
</dbReference>
<dbReference type="InterPro" id="IPR001962">
    <property type="entry name" value="Asn_synthase"/>
</dbReference>
<feature type="domain" description="Asparagine synthetase" evidence="8">
    <location>
        <begin position="219"/>
        <end position="607"/>
    </location>
</feature>
<dbReference type="Gene3D" id="3.40.50.620">
    <property type="entry name" value="HUPs"/>
    <property type="match status" value="2"/>
</dbReference>
<dbReference type="InterPro" id="IPR051786">
    <property type="entry name" value="ASN_synthetase/amidase"/>
</dbReference>